<feature type="compositionally biased region" description="Polar residues" evidence="1">
    <location>
        <begin position="464"/>
        <end position="473"/>
    </location>
</feature>
<evidence type="ECO:0000313" key="3">
    <source>
        <dbReference type="EMBL" id="CAL1171629.1"/>
    </source>
</evidence>
<sequence>MGQAGRYLRAVADVSAQTSLGLERSGTDQSLQDFGLEAIFRRQEEEDAQWNRWRNWRDSHDAGAEPAAEASADADATETGERPDAATDGYQRVPLVSEPDLSPQSNVAPEHGMNSADSFVLDVLRGWRLLQAATLSRDEFRDVLSATNNKLDFDSISGALQVLWDDQLIQHPRHAPSQFNAHWLEELEDPQIKEAYQSERVAEALASEASLTWKKAQGKSKGFNEGKMGIAVYGDPYMEQFPMVKGKGKGKAKYSNYMAHEMFWAGKSKGKSSKGSSSFSFRPPGPSGVNAYGMELYPIEFMETPEYHEPLDVTLTATWSPPPSASQAIKSFEGMVDSGATASAGPVASIHRVFECLRQVDPEATLTVDPTLKARFRYGSGKWGQALCQGVNGVGLVLDFVDGYSWMSNVAVEKIESDERYYQMVLGAPEMTTVPKSPTRHQLFTPPRRSMHNSEEEQIPGPQQLMSSPSWQHVTPPKARAKSPTVSQMSVASVPVVTPQDLLSQLSAEVGKAAVKVLQLMMLGLFTNFHDLVVEPHQVDVWEICCSPQSWISEACTQEGLKCQRINLANGFDLNRPHTFESMTELYKIQRPKRLWISMRCTLWCAWTSLNYNTPERVELLESKRRKERKVLRNLKRWLERNVIDDHTVHVFWEWPANCQGWYEQVLLDLQDALWRLDRDWLPCRIDGCRYGLTSGRPGHEHEPLLKRWLVKTTCARFHALYKAKTCVGNHQHLQIESSDTARSSYYPWKMVVAIAKTWKSQLVPERWQSILFLTVGSNVPNSTFEQQLWEMNPAEMADDIAEVPPDEGYSPTSLAPEDAPAIPADLADDDGQMVLPPAQDERSGGDLRPQSMQSSKASNPSQMASSRWQQDGHGRWSKHEADGKIIPSTKQLAEWNVKLQKFHKASQRKVAD</sequence>
<dbReference type="GO" id="GO:0004190">
    <property type="term" value="F:aspartic-type endopeptidase activity"/>
    <property type="evidence" value="ECO:0007669"/>
    <property type="project" value="InterPro"/>
</dbReference>
<feature type="region of interest" description="Disordered" evidence="1">
    <location>
        <begin position="435"/>
        <end position="480"/>
    </location>
</feature>
<feature type="region of interest" description="Disordered" evidence="1">
    <location>
        <begin position="60"/>
        <end position="89"/>
    </location>
</feature>
<accession>A0A9P1GNR5</accession>
<feature type="compositionally biased region" description="Basic and acidic residues" evidence="1">
    <location>
        <begin position="871"/>
        <end position="884"/>
    </location>
</feature>
<gene>
    <name evidence="2" type="ORF">C1SCF055_LOCUS42845</name>
</gene>
<dbReference type="PROSITE" id="PS00141">
    <property type="entry name" value="ASP_PROTEASE"/>
    <property type="match status" value="1"/>
</dbReference>
<feature type="region of interest" description="Disordered" evidence="1">
    <location>
        <begin position="802"/>
        <end position="888"/>
    </location>
</feature>
<dbReference type="AlphaFoldDB" id="A0A9P1GNR5"/>
<feature type="compositionally biased region" description="Low complexity" evidence="1">
    <location>
        <begin position="64"/>
        <end position="74"/>
    </location>
</feature>
<keyword evidence="4" id="KW-1185">Reference proteome</keyword>
<evidence type="ECO:0000256" key="1">
    <source>
        <dbReference type="SAM" id="MobiDB-lite"/>
    </source>
</evidence>
<dbReference type="EMBL" id="CAMXCT030006685">
    <property type="protein sequence ID" value="CAL4805566.1"/>
    <property type="molecule type" value="Genomic_DNA"/>
</dbReference>
<dbReference type="Proteomes" id="UP001152797">
    <property type="component" value="Unassembled WGS sequence"/>
</dbReference>
<dbReference type="EMBL" id="CAMXCT010006685">
    <property type="protein sequence ID" value="CAI4018254.1"/>
    <property type="molecule type" value="Genomic_DNA"/>
</dbReference>
<feature type="compositionally biased region" description="Polar residues" evidence="1">
    <location>
        <begin position="851"/>
        <end position="870"/>
    </location>
</feature>
<reference evidence="3" key="2">
    <citation type="submission" date="2024-04" db="EMBL/GenBank/DDBJ databases">
        <authorList>
            <person name="Chen Y."/>
            <person name="Shah S."/>
            <person name="Dougan E. K."/>
            <person name="Thang M."/>
            <person name="Chan C."/>
        </authorList>
    </citation>
    <scope>NUCLEOTIDE SEQUENCE [LARGE SCALE GENOMIC DNA]</scope>
</reference>
<dbReference type="EMBL" id="CAMXCT020006685">
    <property type="protein sequence ID" value="CAL1171629.1"/>
    <property type="molecule type" value="Genomic_DNA"/>
</dbReference>
<name>A0A9P1GNR5_9DINO</name>
<feature type="compositionally biased region" description="Low complexity" evidence="1">
    <location>
        <begin position="816"/>
        <end position="826"/>
    </location>
</feature>
<proteinExistence type="predicted"/>
<dbReference type="OrthoDB" id="420102at2759"/>
<comment type="caution">
    <text evidence="2">The sequence shown here is derived from an EMBL/GenBank/DDBJ whole genome shotgun (WGS) entry which is preliminary data.</text>
</comment>
<reference evidence="2" key="1">
    <citation type="submission" date="2022-10" db="EMBL/GenBank/DDBJ databases">
        <authorList>
            <person name="Chen Y."/>
            <person name="Dougan E. K."/>
            <person name="Chan C."/>
            <person name="Rhodes N."/>
            <person name="Thang M."/>
        </authorList>
    </citation>
    <scope>NUCLEOTIDE SEQUENCE</scope>
</reference>
<organism evidence="2">
    <name type="scientific">Cladocopium goreaui</name>
    <dbReference type="NCBI Taxonomy" id="2562237"/>
    <lineage>
        <taxon>Eukaryota</taxon>
        <taxon>Sar</taxon>
        <taxon>Alveolata</taxon>
        <taxon>Dinophyceae</taxon>
        <taxon>Suessiales</taxon>
        <taxon>Symbiodiniaceae</taxon>
        <taxon>Cladocopium</taxon>
    </lineage>
</organism>
<dbReference type="GO" id="GO:0006508">
    <property type="term" value="P:proteolysis"/>
    <property type="evidence" value="ECO:0007669"/>
    <property type="project" value="InterPro"/>
</dbReference>
<evidence type="ECO:0000313" key="4">
    <source>
        <dbReference type="Proteomes" id="UP001152797"/>
    </source>
</evidence>
<evidence type="ECO:0000313" key="2">
    <source>
        <dbReference type="EMBL" id="CAI4018254.1"/>
    </source>
</evidence>
<dbReference type="InterPro" id="IPR001969">
    <property type="entry name" value="Aspartic_peptidase_AS"/>
</dbReference>
<protein>
    <submittedName>
        <fullName evidence="2">Uncharacterized protein</fullName>
    </submittedName>
</protein>